<gene>
    <name evidence="2" type="ORF">CYD53_10556</name>
</gene>
<dbReference type="RefSeq" id="WP_103718021.1">
    <property type="nucleotide sequence ID" value="NZ_PQFZ01000005.1"/>
</dbReference>
<evidence type="ECO:0000313" key="2">
    <source>
        <dbReference type="EMBL" id="POR52391.1"/>
    </source>
</evidence>
<organism evidence="2 3">
    <name type="scientific">Bosea psychrotolerans</name>
    <dbReference type="NCBI Taxonomy" id="1871628"/>
    <lineage>
        <taxon>Bacteria</taxon>
        <taxon>Pseudomonadati</taxon>
        <taxon>Pseudomonadota</taxon>
        <taxon>Alphaproteobacteria</taxon>
        <taxon>Hyphomicrobiales</taxon>
        <taxon>Boseaceae</taxon>
        <taxon>Bosea</taxon>
    </lineage>
</organism>
<proteinExistence type="predicted"/>
<dbReference type="OrthoDB" id="10005915at2"/>
<reference evidence="2 3" key="1">
    <citation type="submission" date="2018-01" db="EMBL/GenBank/DDBJ databases">
        <title>Genomic Encyclopedia of Type Strains, Phase III (KMG-III): the genomes of soil and plant-associated and newly described type strains.</title>
        <authorList>
            <person name="Whitman W."/>
        </authorList>
    </citation>
    <scope>NUCLEOTIDE SEQUENCE [LARGE SCALE GENOMIC DNA]</scope>
    <source>
        <strain evidence="2 3">1131</strain>
    </source>
</reference>
<protein>
    <submittedName>
        <fullName evidence="2">Uncharacterized protein</fullName>
    </submittedName>
</protein>
<feature type="transmembrane region" description="Helical" evidence="1">
    <location>
        <begin position="58"/>
        <end position="79"/>
    </location>
</feature>
<dbReference type="AlphaFoldDB" id="A0A2S4MCL0"/>
<keyword evidence="1" id="KW-0472">Membrane</keyword>
<name>A0A2S4MCL0_9HYPH</name>
<feature type="transmembrane region" description="Helical" evidence="1">
    <location>
        <begin position="29"/>
        <end position="52"/>
    </location>
</feature>
<dbReference type="EMBL" id="PQFZ01000005">
    <property type="protein sequence ID" value="POR52391.1"/>
    <property type="molecule type" value="Genomic_DNA"/>
</dbReference>
<dbReference type="Proteomes" id="UP000236919">
    <property type="component" value="Unassembled WGS sequence"/>
</dbReference>
<accession>A0A2S4MCL0</accession>
<evidence type="ECO:0000313" key="3">
    <source>
        <dbReference type="Proteomes" id="UP000236919"/>
    </source>
</evidence>
<comment type="caution">
    <text evidence="2">The sequence shown here is derived from an EMBL/GenBank/DDBJ whole genome shotgun (WGS) entry which is preliminary data.</text>
</comment>
<keyword evidence="1" id="KW-0812">Transmembrane</keyword>
<evidence type="ECO:0000256" key="1">
    <source>
        <dbReference type="SAM" id="Phobius"/>
    </source>
</evidence>
<sequence>MKITEPGTIIDDDPNAKLRPKPMSRTRRVVCFVVGLVFLAFVPVGLEIFAAGMRPGGVFFMAALGFGFAGLVLIGSALFPNATLARDSVDRPRNH</sequence>
<keyword evidence="3" id="KW-1185">Reference proteome</keyword>
<keyword evidence="1" id="KW-1133">Transmembrane helix</keyword>